<keyword evidence="3" id="KW-1185">Reference proteome</keyword>
<dbReference type="EMBL" id="CAKKTJ010000281">
    <property type="protein sequence ID" value="CAH0478849.1"/>
    <property type="molecule type" value="Genomic_DNA"/>
</dbReference>
<evidence type="ECO:0000313" key="1">
    <source>
        <dbReference type="EMBL" id="CAH0478849.1"/>
    </source>
</evidence>
<sequence length="159" mass="17589">MTTRNTRYWRKFLSNLLTSSNVLNEITQRSSAYDGVCVLTLSGRVVYRDGCFHAASLSSDSLDIVDPLQILALFDHVTRQAIQKERHVESVTPALRIGLHVFHIVSTTCSSICAVTCGKTRGLVVEKLPFGVLVVAFSAPLRLETVFRHLDDACAALRL</sequence>
<evidence type="ECO:0008006" key="5">
    <source>
        <dbReference type="Google" id="ProtNLM"/>
    </source>
</evidence>
<dbReference type="Proteomes" id="UP001158986">
    <property type="component" value="Unassembled WGS sequence"/>
</dbReference>
<name>A0AAU9KYL0_9STRA</name>
<evidence type="ECO:0000313" key="3">
    <source>
        <dbReference type="Proteomes" id="UP001158986"/>
    </source>
</evidence>
<organism evidence="1 4">
    <name type="scientific">Peronospora belbahrii</name>
    <dbReference type="NCBI Taxonomy" id="622444"/>
    <lineage>
        <taxon>Eukaryota</taxon>
        <taxon>Sar</taxon>
        <taxon>Stramenopiles</taxon>
        <taxon>Oomycota</taxon>
        <taxon>Peronosporomycetes</taxon>
        <taxon>Peronosporales</taxon>
        <taxon>Peronosporaceae</taxon>
        <taxon>Peronospora</taxon>
    </lineage>
</organism>
<accession>A0AAU9KYL0</accession>
<dbReference type="AlphaFoldDB" id="A0AAU9KYL0"/>
<dbReference type="Proteomes" id="UP001160483">
    <property type="component" value="Unassembled WGS sequence"/>
</dbReference>
<comment type="caution">
    <text evidence="1">The sequence shown here is derived from an EMBL/GenBank/DDBJ whole genome shotgun (WGS) entry which is preliminary data.</text>
</comment>
<reference evidence="1 3" key="1">
    <citation type="submission" date="2021-11" db="EMBL/GenBank/DDBJ databases">
        <authorList>
            <person name="Islam A."/>
            <person name="Islam S."/>
            <person name="Flora M.S."/>
            <person name="Rahman M."/>
            <person name="Ziaur R.M."/>
            <person name="Epstein J.H."/>
            <person name="Hassan M."/>
            <person name="Klassen M."/>
            <person name="Woodard K."/>
            <person name="Webb A."/>
            <person name="Webby R.J."/>
            <person name="El Zowalaty M.E."/>
        </authorList>
    </citation>
    <scope>NUCLEOTIDE SEQUENCE</scope>
    <source>
        <strain evidence="2">Pbs1</strain>
        <strain evidence="1">Pbs3</strain>
    </source>
</reference>
<protein>
    <recommendedName>
        <fullName evidence="5">Roadblock/LAMTOR2 domain-containing protein</fullName>
    </recommendedName>
</protein>
<dbReference type="EMBL" id="CAKLCB010000070">
    <property type="protein sequence ID" value="CAH0514366.1"/>
    <property type="molecule type" value="Genomic_DNA"/>
</dbReference>
<gene>
    <name evidence="2" type="ORF">PBS001_LOCUS1122</name>
    <name evidence="1" type="ORF">PBS003_LOCUS5527</name>
</gene>
<proteinExistence type="predicted"/>
<evidence type="ECO:0000313" key="4">
    <source>
        <dbReference type="Proteomes" id="UP001160483"/>
    </source>
</evidence>
<evidence type="ECO:0000313" key="2">
    <source>
        <dbReference type="EMBL" id="CAH0514366.1"/>
    </source>
</evidence>